<evidence type="ECO:0000313" key="2">
    <source>
        <dbReference type="EMBL" id="MBC9208194.1"/>
    </source>
</evidence>
<dbReference type="Proteomes" id="UP000626026">
    <property type="component" value="Unassembled WGS sequence"/>
</dbReference>
<evidence type="ECO:0000259" key="1">
    <source>
        <dbReference type="SMART" id="SM00382"/>
    </source>
</evidence>
<dbReference type="InterPro" id="IPR003593">
    <property type="entry name" value="AAA+_ATPase"/>
</dbReference>
<accession>A0ABR7RPG9</accession>
<dbReference type="PANTHER" id="PTHR23077">
    <property type="entry name" value="AAA-FAMILY ATPASE"/>
    <property type="match status" value="1"/>
</dbReference>
<evidence type="ECO:0000313" key="3">
    <source>
        <dbReference type="Proteomes" id="UP000626026"/>
    </source>
</evidence>
<gene>
    <name evidence="2" type="ORF">IBL26_15225</name>
</gene>
<dbReference type="RefSeq" id="WP_187785356.1">
    <property type="nucleotide sequence ID" value="NZ_JACTVA010000028.1"/>
</dbReference>
<dbReference type="CDD" id="cd19481">
    <property type="entry name" value="RecA-like_protease"/>
    <property type="match status" value="1"/>
</dbReference>
<dbReference type="Gene3D" id="3.40.50.300">
    <property type="entry name" value="P-loop containing nucleotide triphosphate hydrolases"/>
    <property type="match status" value="1"/>
</dbReference>
<keyword evidence="2" id="KW-0547">Nucleotide-binding</keyword>
<proteinExistence type="predicted"/>
<dbReference type="InterPro" id="IPR003959">
    <property type="entry name" value="ATPase_AAA_core"/>
</dbReference>
<protein>
    <submittedName>
        <fullName evidence="2">ATP-binding protein</fullName>
    </submittedName>
</protein>
<dbReference type="Pfam" id="PF00004">
    <property type="entry name" value="AAA"/>
    <property type="match status" value="1"/>
</dbReference>
<keyword evidence="3" id="KW-1185">Reference proteome</keyword>
<comment type="caution">
    <text evidence="2">The sequence shown here is derived from an EMBL/GenBank/DDBJ whole genome shotgun (WGS) entry which is preliminary data.</text>
</comment>
<dbReference type="InterPro" id="IPR050168">
    <property type="entry name" value="AAA_ATPase_domain"/>
</dbReference>
<reference evidence="2 3" key="1">
    <citation type="journal article" date="2013" name="Int. J. Syst. Evol. Microbiol.">
        <title>Roseomonas aerophila sp. nov., isolated from air.</title>
        <authorList>
            <person name="Kim S.J."/>
            <person name="Weon H.Y."/>
            <person name="Ahn J.H."/>
            <person name="Hong S.B."/>
            <person name="Seok S.J."/>
            <person name="Whang K.S."/>
            <person name="Kwon S.W."/>
        </authorList>
    </citation>
    <scope>NUCLEOTIDE SEQUENCE [LARGE SCALE GENOMIC DNA]</scope>
    <source>
        <strain evidence="2 3">NBRC 108923</strain>
    </source>
</reference>
<sequence length="402" mass="43911">MEHFAVVQSIIRAAMSGDRGALTKQVSRLRERLEKDGAAKDAATLERLLASVEEAREMAPSRVETSRIQVRGEKLTPEIHPPIDRETGARLCMIDFGENAPAAPIHGAAVQGAVDGLLQEWGNAAALQSVGVAPTRSVLIYGPPGSGKTVTAHYIAQSLRLPLITARIDGLISSFLGTTARNIANLFDFANRYACVLLLDEFDALAKLRDDQQEVGEIKRVVNTLLQNLDLRREHGITIAITNHDRLLDPAVWRRFETHLYIGEPEVGAREQLIARFLRPVRAEAPILRIFAYCLTGSSGADLERLCSAVKRNLALAGETHDGPGLFRSLSAVLSRAPDHTHLPKKILALDPEAFVSLITSDVDFAMKQADISEATGYGQSKVSELKKAKRHLALMEQSDAQ</sequence>
<dbReference type="PANTHER" id="PTHR23077:SF198">
    <property type="entry name" value="ATP-DEPENDENT ZINC METALLOPROTEASE FTSH"/>
    <property type="match status" value="1"/>
</dbReference>
<dbReference type="SMART" id="SM00382">
    <property type="entry name" value="AAA"/>
    <property type="match status" value="1"/>
</dbReference>
<dbReference type="EMBL" id="JACTVA010000028">
    <property type="protein sequence ID" value="MBC9208194.1"/>
    <property type="molecule type" value="Genomic_DNA"/>
</dbReference>
<keyword evidence="2" id="KW-0067">ATP-binding</keyword>
<organism evidence="2 3">
    <name type="scientific">Teichococcus aerophilus</name>
    <dbReference type="NCBI Taxonomy" id="1224513"/>
    <lineage>
        <taxon>Bacteria</taxon>
        <taxon>Pseudomonadati</taxon>
        <taxon>Pseudomonadota</taxon>
        <taxon>Alphaproteobacteria</taxon>
        <taxon>Acetobacterales</taxon>
        <taxon>Roseomonadaceae</taxon>
        <taxon>Roseomonas</taxon>
    </lineage>
</organism>
<dbReference type="SUPFAM" id="SSF52540">
    <property type="entry name" value="P-loop containing nucleoside triphosphate hydrolases"/>
    <property type="match status" value="1"/>
</dbReference>
<dbReference type="InterPro" id="IPR027417">
    <property type="entry name" value="P-loop_NTPase"/>
</dbReference>
<name>A0ABR7RPG9_9PROT</name>
<dbReference type="GO" id="GO:0005524">
    <property type="term" value="F:ATP binding"/>
    <property type="evidence" value="ECO:0007669"/>
    <property type="project" value="UniProtKB-KW"/>
</dbReference>
<feature type="domain" description="AAA+ ATPase" evidence="1">
    <location>
        <begin position="134"/>
        <end position="266"/>
    </location>
</feature>